<evidence type="ECO:0008006" key="6">
    <source>
        <dbReference type="Google" id="ProtNLM"/>
    </source>
</evidence>
<dbReference type="SMART" id="SM00028">
    <property type="entry name" value="TPR"/>
    <property type="match status" value="4"/>
</dbReference>
<comment type="caution">
    <text evidence="4">The sequence shown here is derived from an EMBL/GenBank/DDBJ whole genome shotgun (WGS) entry which is preliminary data.</text>
</comment>
<proteinExistence type="predicted"/>
<feature type="compositionally biased region" description="Polar residues" evidence="3">
    <location>
        <begin position="17"/>
        <end position="26"/>
    </location>
</feature>
<dbReference type="Proteomes" id="UP001156629">
    <property type="component" value="Unassembled WGS sequence"/>
</dbReference>
<evidence type="ECO:0000256" key="3">
    <source>
        <dbReference type="SAM" id="MobiDB-lite"/>
    </source>
</evidence>
<keyword evidence="2" id="KW-0802">TPR repeat</keyword>
<protein>
    <recommendedName>
        <fullName evidence="6">Peptide transporter</fullName>
    </recommendedName>
</protein>
<organism evidence="4 5">
    <name type="scientific">Gluconobacter kondonii</name>
    <dbReference type="NCBI Taxonomy" id="941463"/>
    <lineage>
        <taxon>Bacteria</taxon>
        <taxon>Pseudomonadati</taxon>
        <taxon>Pseudomonadota</taxon>
        <taxon>Alphaproteobacteria</taxon>
        <taxon>Acetobacterales</taxon>
        <taxon>Acetobacteraceae</taxon>
        <taxon>Gluconobacter</taxon>
    </lineage>
</organism>
<keyword evidence="5" id="KW-1185">Reference proteome</keyword>
<sequence>MSDSLDRPALDNPPPTNEQSQPSPSDRLTKAQEAMTRGAPEEALAIAYLSPDKETEIPALHYVRARAQFHLRRYQDCAVELEQASANAGPHAISLLLDEAVAMRRREDLLPLLKICRKRKPGDFRLMNAGAAVLIQLARFDEAELLLRLSLQRRPHERSTLNLLALLLTETGRFDSALAVMTELRDTDPQDWEPICNMACILSSMGRMEEAANLYREAVPMAPHDPRLRLNHSITMLKSGRMAQGWIEHEWRFGLPGHTSIPLDRLLPNISPSLDLRGKRVLITQEEGLGDTLMYLRYIPPLARTGAIIHIWGTETLAAICERVAGVSEVQFGGETPDYDYHCPFISLPRAFSGTPDAMGAPVPYLSADRRKAEAWRQRFQDDHKLRVGLVWAGAARPEDTAALMVDRQRSMPLSELAPLAGIEGVSFYSLQKDTPAEQIPDFPGTLVNVMPDCHTMDDTAALMVNLDIIVSVDTSAVHLAGGLGKPVIMMDRINNCWRWLHGRDDTPWYPQMRIVRQTRFQDWSDVVERVKRLLEDAVAARRHKPQ</sequence>
<dbReference type="Gene3D" id="1.25.40.10">
    <property type="entry name" value="Tetratricopeptide repeat domain"/>
    <property type="match status" value="1"/>
</dbReference>
<dbReference type="SUPFAM" id="SSF48452">
    <property type="entry name" value="TPR-like"/>
    <property type="match status" value="1"/>
</dbReference>
<evidence type="ECO:0000256" key="1">
    <source>
        <dbReference type="ARBA" id="ARBA00022737"/>
    </source>
</evidence>
<evidence type="ECO:0000313" key="4">
    <source>
        <dbReference type="EMBL" id="GLQ64541.1"/>
    </source>
</evidence>
<dbReference type="RefSeq" id="WP_099285117.1">
    <property type="nucleotide sequence ID" value="NZ_BEWP01000001.1"/>
</dbReference>
<reference evidence="5" key="1">
    <citation type="journal article" date="2019" name="Int. J. Syst. Evol. Microbiol.">
        <title>The Global Catalogue of Microorganisms (GCM) 10K type strain sequencing project: providing services to taxonomists for standard genome sequencing and annotation.</title>
        <authorList>
            <consortium name="The Broad Institute Genomics Platform"/>
            <consortium name="The Broad Institute Genome Sequencing Center for Infectious Disease"/>
            <person name="Wu L."/>
            <person name="Ma J."/>
        </authorList>
    </citation>
    <scope>NUCLEOTIDE SEQUENCE [LARGE SCALE GENOMIC DNA]</scope>
    <source>
        <strain evidence="5">NBRC 3266</strain>
    </source>
</reference>
<accession>A0ABQ5WLZ7</accession>
<dbReference type="InterPro" id="IPR011990">
    <property type="entry name" value="TPR-like_helical_dom_sf"/>
</dbReference>
<gene>
    <name evidence="4" type="ORF">GCM10007870_01250</name>
</gene>
<evidence type="ECO:0000256" key="2">
    <source>
        <dbReference type="ARBA" id="ARBA00022803"/>
    </source>
</evidence>
<dbReference type="InterPro" id="IPR051685">
    <property type="entry name" value="Ycf3/AcsC/BcsC/TPR_MFPF"/>
</dbReference>
<dbReference type="Gene3D" id="3.40.50.2000">
    <property type="entry name" value="Glycogen Phosphorylase B"/>
    <property type="match status" value="1"/>
</dbReference>
<dbReference type="Pfam" id="PF13181">
    <property type="entry name" value="TPR_8"/>
    <property type="match status" value="1"/>
</dbReference>
<dbReference type="InterPro" id="IPR019734">
    <property type="entry name" value="TPR_rpt"/>
</dbReference>
<dbReference type="SUPFAM" id="SSF53756">
    <property type="entry name" value="UDP-Glycosyltransferase/glycogen phosphorylase"/>
    <property type="match status" value="1"/>
</dbReference>
<dbReference type="PANTHER" id="PTHR44943:SF8">
    <property type="entry name" value="TPR REPEAT-CONTAINING PROTEIN MJ0263"/>
    <property type="match status" value="1"/>
</dbReference>
<dbReference type="GeneID" id="76193244"/>
<dbReference type="PANTHER" id="PTHR44943">
    <property type="entry name" value="CELLULOSE SYNTHASE OPERON PROTEIN C"/>
    <property type="match status" value="1"/>
</dbReference>
<feature type="region of interest" description="Disordered" evidence="3">
    <location>
        <begin position="1"/>
        <end position="36"/>
    </location>
</feature>
<keyword evidence="1" id="KW-0677">Repeat</keyword>
<dbReference type="EMBL" id="BSNV01000002">
    <property type="protein sequence ID" value="GLQ64541.1"/>
    <property type="molecule type" value="Genomic_DNA"/>
</dbReference>
<evidence type="ECO:0000313" key="5">
    <source>
        <dbReference type="Proteomes" id="UP001156629"/>
    </source>
</evidence>
<name>A0ABQ5WLZ7_9PROT</name>